<feature type="region of interest" description="Disordered" evidence="1">
    <location>
        <begin position="90"/>
        <end position="146"/>
    </location>
</feature>
<dbReference type="AlphaFoldDB" id="A0A4C1Y0R3"/>
<accession>A0A4C1Y0R3</accession>
<name>A0A4C1Y0R3_EUMVA</name>
<feature type="compositionally biased region" description="Low complexity" evidence="1">
    <location>
        <begin position="137"/>
        <end position="146"/>
    </location>
</feature>
<feature type="compositionally biased region" description="Polar residues" evidence="1">
    <location>
        <begin position="108"/>
        <end position="119"/>
    </location>
</feature>
<comment type="caution">
    <text evidence="3">The sequence shown here is derived from an EMBL/GenBank/DDBJ whole genome shotgun (WGS) entry which is preliminary data.</text>
</comment>
<organism evidence="3 4">
    <name type="scientific">Eumeta variegata</name>
    <name type="common">Bagworm moth</name>
    <name type="synonym">Eumeta japonica</name>
    <dbReference type="NCBI Taxonomy" id="151549"/>
    <lineage>
        <taxon>Eukaryota</taxon>
        <taxon>Metazoa</taxon>
        <taxon>Ecdysozoa</taxon>
        <taxon>Arthropoda</taxon>
        <taxon>Hexapoda</taxon>
        <taxon>Insecta</taxon>
        <taxon>Pterygota</taxon>
        <taxon>Neoptera</taxon>
        <taxon>Endopterygota</taxon>
        <taxon>Lepidoptera</taxon>
        <taxon>Glossata</taxon>
        <taxon>Ditrysia</taxon>
        <taxon>Tineoidea</taxon>
        <taxon>Psychidae</taxon>
        <taxon>Oiketicinae</taxon>
        <taxon>Eumeta</taxon>
    </lineage>
</organism>
<feature type="region of interest" description="Disordered" evidence="1">
    <location>
        <begin position="162"/>
        <end position="181"/>
    </location>
</feature>
<keyword evidence="2" id="KW-1133">Transmembrane helix</keyword>
<feature type="transmembrane region" description="Helical" evidence="2">
    <location>
        <begin position="28"/>
        <end position="49"/>
    </location>
</feature>
<proteinExistence type="predicted"/>
<evidence type="ECO:0000256" key="2">
    <source>
        <dbReference type="SAM" id="Phobius"/>
    </source>
</evidence>
<gene>
    <name evidence="3" type="ORF">EVAR_46302_1</name>
</gene>
<dbReference type="Proteomes" id="UP000299102">
    <property type="component" value="Unassembled WGS sequence"/>
</dbReference>
<protein>
    <submittedName>
        <fullName evidence="3">Uncharacterized protein</fullName>
    </submittedName>
</protein>
<keyword evidence="2" id="KW-0812">Transmembrane</keyword>
<reference evidence="3 4" key="1">
    <citation type="journal article" date="2019" name="Commun. Biol.">
        <title>The bagworm genome reveals a unique fibroin gene that provides high tensile strength.</title>
        <authorList>
            <person name="Kono N."/>
            <person name="Nakamura H."/>
            <person name="Ohtoshi R."/>
            <person name="Tomita M."/>
            <person name="Numata K."/>
            <person name="Arakawa K."/>
        </authorList>
    </citation>
    <scope>NUCLEOTIDE SEQUENCE [LARGE SCALE GENOMIC DNA]</scope>
</reference>
<evidence type="ECO:0000313" key="3">
    <source>
        <dbReference type="EMBL" id="GBP68139.1"/>
    </source>
</evidence>
<keyword evidence="4" id="KW-1185">Reference proteome</keyword>
<dbReference type="EMBL" id="BGZK01001002">
    <property type="protein sequence ID" value="GBP68139.1"/>
    <property type="molecule type" value="Genomic_DNA"/>
</dbReference>
<evidence type="ECO:0000256" key="1">
    <source>
        <dbReference type="SAM" id="MobiDB-lite"/>
    </source>
</evidence>
<keyword evidence="2" id="KW-0472">Membrane</keyword>
<evidence type="ECO:0000313" key="4">
    <source>
        <dbReference type="Proteomes" id="UP000299102"/>
    </source>
</evidence>
<sequence length="212" mass="22577">MEKVVSFVHGRGGVFDVRGWRSPRRCAGAALALLIVTVVKRYFLIYLTIYGRSPYAPQTYYGRGGCSIVSASATSVYALIRQVLSIAKPPTARGGARTGGAEGDDSVTPRTRSWLSVNGDTEAVGGALSHPTPTQPAPARNARARADVNVTRVAVTKFKRFGAASTGRSDPSDRNGARTPSSRIYVGALPIQNDLHISICRIKSSSGLKMII</sequence>